<dbReference type="AlphaFoldDB" id="A0A7K9UJX4"/>
<dbReference type="Proteomes" id="UP000567872">
    <property type="component" value="Unassembled WGS sequence"/>
</dbReference>
<gene>
    <name evidence="2" type="primary">Ervv2_0</name>
    <name evidence="2" type="ORF">ANSSEM_R15658</name>
</gene>
<name>A0A7K9UJX4_ANSSE</name>
<protein>
    <submittedName>
        <fullName evidence="2">ERVV2 protein</fullName>
    </submittedName>
</protein>
<proteinExistence type="predicted"/>
<dbReference type="PANTHER" id="PTHR10424:SF73">
    <property type="entry name" value="ENDOGENOUS RETROVIRUS GROUP FC1 ENV POLYPROTEIN-RELATED"/>
    <property type="match status" value="1"/>
</dbReference>
<keyword evidence="3" id="KW-1185">Reference proteome</keyword>
<dbReference type="Pfam" id="PF00429">
    <property type="entry name" value="TLV_coat"/>
    <property type="match status" value="1"/>
</dbReference>
<dbReference type="InterPro" id="IPR018154">
    <property type="entry name" value="TLV/ENV_coat_polyprotein"/>
</dbReference>
<feature type="non-terminal residue" evidence="2">
    <location>
        <position position="1"/>
    </location>
</feature>
<organism evidence="2 3">
    <name type="scientific">Anseranas semipalmata</name>
    <name type="common">Magpie goose</name>
    <name type="synonym">Anas semipalmata</name>
    <dbReference type="NCBI Taxonomy" id="8851"/>
    <lineage>
        <taxon>Eukaryota</taxon>
        <taxon>Metazoa</taxon>
        <taxon>Chordata</taxon>
        <taxon>Craniata</taxon>
        <taxon>Vertebrata</taxon>
        <taxon>Euteleostomi</taxon>
        <taxon>Archelosauria</taxon>
        <taxon>Archosauria</taxon>
        <taxon>Dinosauria</taxon>
        <taxon>Saurischia</taxon>
        <taxon>Theropoda</taxon>
        <taxon>Coelurosauria</taxon>
        <taxon>Aves</taxon>
        <taxon>Neognathae</taxon>
        <taxon>Galloanserae</taxon>
        <taxon>Anseriformes</taxon>
        <taxon>Anseranatidae</taxon>
        <taxon>Anseranas</taxon>
    </lineage>
</organism>
<dbReference type="Gene3D" id="1.10.287.210">
    <property type="match status" value="1"/>
</dbReference>
<feature type="non-terminal residue" evidence="2">
    <location>
        <position position="95"/>
    </location>
</feature>
<evidence type="ECO:0000313" key="2">
    <source>
        <dbReference type="EMBL" id="NXI61114.1"/>
    </source>
</evidence>
<dbReference type="PANTHER" id="PTHR10424">
    <property type="entry name" value="VIRAL ENVELOPE PROTEIN"/>
    <property type="match status" value="1"/>
</dbReference>
<keyword evidence="1" id="KW-1015">Disulfide bond</keyword>
<evidence type="ECO:0000256" key="1">
    <source>
        <dbReference type="ARBA" id="ARBA00023157"/>
    </source>
</evidence>
<reference evidence="2 3" key="1">
    <citation type="submission" date="2019-09" db="EMBL/GenBank/DDBJ databases">
        <title>Bird 10,000 Genomes (B10K) Project - Family phase.</title>
        <authorList>
            <person name="Zhang G."/>
        </authorList>
    </citation>
    <scope>NUCLEOTIDE SEQUENCE [LARGE SCALE GENOMIC DNA]</scope>
    <source>
        <strain evidence="2">B10K-DU-001-57</strain>
        <tissue evidence="2">Muscle</tissue>
    </source>
</reference>
<dbReference type="EMBL" id="VXAA01000153">
    <property type="protein sequence ID" value="NXI61114.1"/>
    <property type="molecule type" value="Genomic_DNA"/>
</dbReference>
<accession>A0A7K9UJX4</accession>
<comment type="caution">
    <text evidence="2">The sequence shown here is derived from an EMBL/GenBank/DDBJ whole genome shotgun (WGS) entry which is preliminary data.</text>
</comment>
<dbReference type="SUPFAM" id="SSF58069">
    <property type="entry name" value="Virus ectodomain"/>
    <property type="match status" value="1"/>
</dbReference>
<evidence type="ECO:0000313" key="3">
    <source>
        <dbReference type="Proteomes" id="UP000567872"/>
    </source>
</evidence>
<sequence>LPSNPFHFWFIPWSGASKLEEAVVDICATTEMVTSNTMGAITAVHEEVSQLLSVVFQNWMATGVLPASQGGVCATLNTSCCVCADQTGQISTDTN</sequence>